<evidence type="ECO:0000256" key="1">
    <source>
        <dbReference type="SAM" id="Coils"/>
    </source>
</evidence>
<gene>
    <name evidence="3" type="ORF">CBR_g41501</name>
</gene>
<dbReference type="EMBL" id="BFEA01000568">
    <property type="protein sequence ID" value="GBG86508.1"/>
    <property type="molecule type" value="Genomic_DNA"/>
</dbReference>
<feature type="compositionally biased region" description="Basic and acidic residues" evidence="2">
    <location>
        <begin position="129"/>
        <end position="139"/>
    </location>
</feature>
<feature type="region of interest" description="Disordered" evidence="2">
    <location>
        <begin position="216"/>
        <end position="245"/>
    </location>
</feature>
<organism evidence="3 4">
    <name type="scientific">Chara braunii</name>
    <name type="common">Braun's stonewort</name>
    <dbReference type="NCBI Taxonomy" id="69332"/>
    <lineage>
        <taxon>Eukaryota</taxon>
        <taxon>Viridiplantae</taxon>
        <taxon>Streptophyta</taxon>
        <taxon>Charophyceae</taxon>
        <taxon>Charales</taxon>
        <taxon>Characeae</taxon>
        <taxon>Chara</taxon>
    </lineage>
</organism>
<keyword evidence="4" id="KW-1185">Reference proteome</keyword>
<dbReference type="Gramene" id="GBG86508">
    <property type="protein sequence ID" value="GBG86508"/>
    <property type="gene ID" value="CBR_g41501"/>
</dbReference>
<evidence type="ECO:0000313" key="4">
    <source>
        <dbReference type="Proteomes" id="UP000265515"/>
    </source>
</evidence>
<evidence type="ECO:0000313" key="3">
    <source>
        <dbReference type="EMBL" id="GBG86508.1"/>
    </source>
</evidence>
<feature type="compositionally biased region" description="Basic and acidic residues" evidence="2">
    <location>
        <begin position="7"/>
        <end position="24"/>
    </location>
</feature>
<keyword evidence="1" id="KW-0175">Coiled coil</keyword>
<name>A0A388LW10_CHABU</name>
<dbReference type="Proteomes" id="UP000265515">
    <property type="component" value="Unassembled WGS sequence"/>
</dbReference>
<dbReference type="AlphaFoldDB" id="A0A388LW10"/>
<proteinExistence type="predicted"/>
<feature type="coiled-coil region" evidence="1">
    <location>
        <begin position="41"/>
        <end position="106"/>
    </location>
</feature>
<comment type="caution">
    <text evidence="3">The sequence shown here is derived from an EMBL/GenBank/DDBJ whole genome shotgun (WGS) entry which is preliminary data.</text>
</comment>
<accession>A0A388LW10</accession>
<evidence type="ECO:0000256" key="2">
    <source>
        <dbReference type="SAM" id="MobiDB-lite"/>
    </source>
</evidence>
<sequence length="322" mass="36990">MPHGRSHSPERHGRAHEIRATSEDPLLRRQIDELATSIAKMKEHMDVENKKEEKVKRKQEKLELKWREEEMRCAEEQARVEAERRKKREEKKLRQVVEDREQMKKEMRMEISRHIGGLGEKLVYLPERGDHQEAEDKRAAKAKKKVELMSSDDGTDDSYESEVEALSNRTEQLVIFEKRKCVADQPIGDSPPMETLAKRMAKRRLHYKISSISTSSESVRRPLMKRSPTGSIPRRCTTSKKKIPTPPGSCGKLKFVTDTLRVLGKLNVEELKHLCAQEDVRLGAESRKMQIILALTDKCTQVAYGEEEPADEPGESEGDVAQ</sequence>
<feature type="region of interest" description="Disordered" evidence="2">
    <location>
        <begin position="1"/>
        <end position="24"/>
    </location>
</feature>
<feature type="region of interest" description="Disordered" evidence="2">
    <location>
        <begin position="129"/>
        <end position="158"/>
    </location>
</feature>
<protein>
    <submittedName>
        <fullName evidence="3">Uncharacterized protein</fullName>
    </submittedName>
</protein>
<reference evidence="3 4" key="1">
    <citation type="journal article" date="2018" name="Cell">
        <title>The Chara Genome: Secondary Complexity and Implications for Plant Terrestrialization.</title>
        <authorList>
            <person name="Nishiyama T."/>
            <person name="Sakayama H."/>
            <person name="Vries J.D."/>
            <person name="Buschmann H."/>
            <person name="Saint-Marcoux D."/>
            <person name="Ullrich K.K."/>
            <person name="Haas F.B."/>
            <person name="Vanderstraeten L."/>
            <person name="Becker D."/>
            <person name="Lang D."/>
            <person name="Vosolsobe S."/>
            <person name="Rombauts S."/>
            <person name="Wilhelmsson P.K.I."/>
            <person name="Janitza P."/>
            <person name="Kern R."/>
            <person name="Heyl A."/>
            <person name="Rumpler F."/>
            <person name="Villalobos L.I.A.C."/>
            <person name="Clay J.M."/>
            <person name="Skokan R."/>
            <person name="Toyoda A."/>
            <person name="Suzuki Y."/>
            <person name="Kagoshima H."/>
            <person name="Schijlen E."/>
            <person name="Tajeshwar N."/>
            <person name="Catarino B."/>
            <person name="Hetherington A.J."/>
            <person name="Saltykova A."/>
            <person name="Bonnot C."/>
            <person name="Breuninger H."/>
            <person name="Symeonidi A."/>
            <person name="Radhakrishnan G.V."/>
            <person name="Van Nieuwerburgh F."/>
            <person name="Deforce D."/>
            <person name="Chang C."/>
            <person name="Karol K.G."/>
            <person name="Hedrich R."/>
            <person name="Ulvskov P."/>
            <person name="Glockner G."/>
            <person name="Delwiche C.F."/>
            <person name="Petrasek J."/>
            <person name="Van de Peer Y."/>
            <person name="Friml J."/>
            <person name="Beilby M."/>
            <person name="Dolan L."/>
            <person name="Kohara Y."/>
            <person name="Sugano S."/>
            <person name="Fujiyama A."/>
            <person name="Delaux P.-M."/>
            <person name="Quint M."/>
            <person name="TheiBen G."/>
            <person name="Hagemann M."/>
            <person name="Harholt J."/>
            <person name="Dunand C."/>
            <person name="Zachgo S."/>
            <person name="Langdale J."/>
            <person name="Maumus F."/>
            <person name="Straeten D.V.D."/>
            <person name="Gould S.B."/>
            <person name="Rensing S.A."/>
        </authorList>
    </citation>
    <scope>NUCLEOTIDE SEQUENCE [LARGE SCALE GENOMIC DNA]</scope>
    <source>
        <strain evidence="3 4">S276</strain>
    </source>
</reference>